<accession>A0ABU6LBV5</accession>
<evidence type="ECO:0000313" key="2">
    <source>
        <dbReference type="EMBL" id="MEC6833620.1"/>
    </source>
</evidence>
<dbReference type="InterPro" id="IPR014121">
    <property type="entry name" value="TraN_Ftype"/>
</dbReference>
<dbReference type="RefSeq" id="WP_327773243.1">
    <property type="nucleotide sequence ID" value="NZ_JAYXUG010000022.1"/>
</dbReference>
<name>A0ABU6LBV5_9GAMM</name>
<protein>
    <submittedName>
        <fullName evidence="2">Type-F conjugative transfer system mating-pair stabilization protein TraN</fullName>
    </submittedName>
</protein>
<feature type="signal peptide" evidence="1">
    <location>
        <begin position="1"/>
        <end position="19"/>
    </location>
</feature>
<feature type="chain" id="PRO_5047298960" evidence="1">
    <location>
        <begin position="20"/>
        <end position="605"/>
    </location>
</feature>
<comment type="caution">
    <text evidence="2">The sequence shown here is derived from an EMBL/GenBank/DDBJ whole genome shotgun (WGS) entry which is preliminary data.</text>
</comment>
<dbReference type="Pfam" id="PF06986">
    <property type="entry name" value="F_T4SS_TraN"/>
    <property type="match status" value="1"/>
</dbReference>
<keyword evidence="3" id="KW-1185">Reference proteome</keyword>
<dbReference type="Proteomes" id="UP001306119">
    <property type="component" value="Unassembled WGS sequence"/>
</dbReference>
<sequence length="605" mass="67184">MTHYSYLLIGLLLSLNAHANAIGNRFHQEVPDAKAAIERSLNNAAVQGFNAEGYCKDQACIDEMRNPSQQQYFGKDKDLVAEGQKQLVTNPNAANITSGFNNRPKRPIDPNDPAYRQAQGFMDNSYNITHGISNKYIDCEGGQVCEYIDTTRQCTKPTGSPIYCTLSYVVDHYQEQQKTVTVPLVKNGRDTWTFTLPTEATTLLSVTVPSLSISKYNRNYPLRGQPLIQRHINSRTLPSKHGSNWQCYVSDTGHSNQGDYNIYRCTSSIPAEAVVMNTPERQYHLRYSSNALYYGYATGGNVTITYSRSTPVMVWHNSCGNAIPPNCSKTDTSCSNGDCTEKQETWQCESPNTCDAYLTPTRAVTGPPLTCVEKNKTCKTQILGVCLEYNVNLDCEERTCKASNLQCGETFFCIDGDCYDEVQKQNDNFSEAASGLAALGEAAESFSAENLRVFTGNAASCSKKPIGLSDCCADSGWGNDIGLTQCSEEEKSLSDAKEKKLTIELGEYCAEKVLGVCIRKKKSYCQFDSKMTRIIQEQGKQQLGLGFGSKKDPDCSGFTPEQLQQVDFSKIDMSDFYEDLNANMELPNMQEIQDRINDKYGDLAQ</sequence>
<gene>
    <name evidence="2" type="primary">traN</name>
    <name evidence="2" type="ORF">VXS06_17790</name>
</gene>
<evidence type="ECO:0000313" key="3">
    <source>
        <dbReference type="Proteomes" id="UP001306119"/>
    </source>
</evidence>
<reference evidence="2 3" key="1">
    <citation type="submission" date="2024-01" db="EMBL/GenBank/DDBJ databases">
        <title>Active colonisers of the gastrointestinal tract of Atlantic salmon farmed in a warm water region.</title>
        <authorList>
            <person name="Bowman J.P."/>
        </authorList>
    </citation>
    <scope>NUCLEOTIDE SEQUENCE [LARGE SCALE GENOMIC DNA]</scope>
    <source>
        <strain evidence="2 3">S3MW1</strain>
    </source>
</reference>
<dbReference type="NCBIfam" id="TIGR02750">
    <property type="entry name" value="TraN_Ftype"/>
    <property type="match status" value="1"/>
</dbReference>
<dbReference type="EMBL" id="JAYXUG010000022">
    <property type="protein sequence ID" value="MEC6833620.1"/>
    <property type="molecule type" value="Genomic_DNA"/>
</dbReference>
<keyword evidence="1" id="KW-0732">Signal</keyword>
<proteinExistence type="predicted"/>
<evidence type="ECO:0000256" key="1">
    <source>
        <dbReference type="SAM" id="SignalP"/>
    </source>
</evidence>
<organism evidence="2 3">
    <name type="scientific">Photobacterium toruni</name>
    <dbReference type="NCBI Taxonomy" id="1935446"/>
    <lineage>
        <taxon>Bacteria</taxon>
        <taxon>Pseudomonadati</taxon>
        <taxon>Pseudomonadota</taxon>
        <taxon>Gammaproteobacteria</taxon>
        <taxon>Vibrionales</taxon>
        <taxon>Vibrionaceae</taxon>
        <taxon>Photobacterium</taxon>
    </lineage>
</organism>